<comment type="caution">
    <text evidence="2">The sequence shown here is derived from an EMBL/GenBank/DDBJ whole genome shotgun (WGS) entry which is preliminary data.</text>
</comment>
<dbReference type="RefSeq" id="WP_052349802.1">
    <property type="nucleotide sequence ID" value="NZ_AUAE01000012.1"/>
</dbReference>
<dbReference type="GO" id="GO:0005975">
    <property type="term" value="P:carbohydrate metabolic process"/>
    <property type="evidence" value="ECO:0007669"/>
    <property type="project" value="InterPro"/>
</dbReference>
<keyword evidence="3" id="KW-1185">Reference proteome</keyword>
<sequence>MKKVIYAISLLLFAVDISAQDISVTSSCRDLEKGFEWAKEKARSFVVTGKKGPVNISDVNDESEIVDYIPAYWAGYPLRTAFYSRDFCHQIAGAHLLGLEEENFTMMKAFAASANASRKWYPLWAINFDGSPYLLDYKNDNDFVREVPATFELVEKAYKLYCWTGDKRYLEDETLWNYYTRVVTDFIALHDGKIPNGIAEGTGEGNIFKGSATFNEQRDVPLIEAGDGIACQYSAFVAYAEMAKLRGMTKLADEYLKKAEDLKSYFNTKWGVEGTDLYNRGYVSKDKPVTGWGKENSWFMPMKGITDPFSERTGKYLDFISMRLDSKEDIPDNIEAISYVPEVFFLYNRNEQGWKWMKHILSTIDQEHAASSLTGKNGNYPEVSYVLIANIVENLAGVSVEASRNYISTASHLPQEVKTLSVKNIKMGNSLVEVSHEEQSLSSLYYVQGDKTLIWDACFAGSYDYVHVNGKKQACGSIDIMGVKYSVCQLTIEPGEKKTVSVK</sequence>
<gene>
    <name evidence="2" type="ORF">HMPREF1536_01386</name>
</gene>
<dbReference type="Proteomes" id="UP000033035">
    <property type="component" value="Unassembled WGS sequence"/>
</dbReference>
<dbReference type="SUPFAM" id="SSF48208">
    <property type="entry name" value="Six-hairpin glycosidases"/>
    <property type="match status" value="1"/>
</dbReference>
<proteinExistence type="predicted"/>
<dbReference type="EMBL" id="AQHW01000009">
    <property type="protein sequence ID" value="KKB58509.1"/>
    <property type="molecule type" value="Genomic_DNA"/>
</dbReference>
<dbReference type="InterPro" id="IPR012341">
    <property type="entry name" value="6hp_glycosidase-like_sf"/>
</dbReference>
<reference evidence="2 3" key="1">
    <citation type="submission" date="2013-04" db="EMBL/GenBank/DDBJ databases">
        <title>The Genome Sequence of Parabacteroides gordonii DSM 23371.</title>
        <authorList>
            <consortium name="The Broad Institute Genomics Platform"/>
            <person name="Earl A."/>
            <person name="Ward D."/>
            <person name="Feldgarden M."/>
            <person name="Gevers D."/>
            <person name="Martens E."/>
            <person name="Sakamoto M."/>
            <person name="Benno Y."/>
            <person name="Suzuki N."/>
            <person name="Matsunaga N."/>
            <person name="Koshihara K."/>
            <person name="Seki M."/>
            <person name="Komiya H."/>
            <person name="Walker B."/>
            <person name="Young S."/>
            <person name="Zeng Q."/>
            <person name="Gargeya S."/>
            <person name="Fitzgerald M."/>
            <person name="Haas B."/>
            <person name="Abouelleil A."/>
            <person name="Allen A.W."/>
            <person name="Alvarado L."/>
            <person name="Arachchi H.M."/>
            <person name="Berlin A.M."/>
            <person name="Chapman S.B."/>
            <person name="Gainer-Dewar J."/>
            <person name="Goldberg J."/>
            <person name="Griggs A."/>
            <person name="Gujja S."/>
            <person name="Hansen M."/>
            <person name="Howarth C."/>
            <person name="Imamovic A."/>
            <person name="Ireland A."/>
            <person name="Larimer J."/>
            <person name="McCowan C."/>
            <person name="Murphy C."/>
            <person name="Pearson M."/>
            <person name="Poon T.W."/>
            <person name="Priest M."/>
            <person name="Roberts A."/>
            <person name="Saif S."/>
            <person name="Shea T."/>
            <person name="Sisk P."/>
            <person name="Sykes S."/>
            <person name="Wortman J."/>
            <person name="Nusbaum C."/>
            <person name="Birren B."/>
        </authorList>
    </citation>
    <scope>NUCLEOTIDE SEQUENCE [LARGE SCALE GENOMIC DNA]</scope>
    <source>
        <strain evidence="2 3">MS-1</strain>
    </source>
</reference>
<feature type="chain" id="PRO_5002489643" description="Alpha-L-rhamnosidase six-hairpin glycosidase domain-containing protein" evidence="1">
    <location>
        <begin position="20"/>
        <end position="503"/>
    </location>
</feature>
<dbReference type="Gene3D" id="1.50.10.10">
    <property type="match status" value="1"/>
</dbReference>
<accession>A0A0F5JLA5</accession>
<evidence type="ECO:0000313" key="3">
    <source>
        <dbReference type="Proteomes" id="UP000033035"/>
    </source>
</evidence>
<name>A0A0F5JLA5_9BACT</name>
<feature type="signal peptide" evidence="1">
    <location>
        <begin position="1"/>
        <end position="19"/>
    </location>
</feature>
<evidence type="ECO:0008006" key="4">
    <source>
        <dbReference type="Google" id="ProtNLM"/>
    </source>
</evidence>
<protein>
    <recommendedName>
        <fullName evidence="4">Alpha-L-rhamnosidase six-hairpin glycosidase domain-containing protein</fullName>
    </recommendedName>
</protein>
<organism evidence="2 3">
    <name type="scientific">Parabacteroides gordonii MS-1 = DSM 23371</name>
    <dbReference type="NCBI Taxonomy" id="1203610"/>
    <lineage>
        <taxon>Bacteria</taxon>
        <taxon>Pseudomonadati</taxon>
        <taxon>Bacteroidota</taxon>
        <taxon>Bacteroidia</taxon>
        <taxon>Bacteroidales</taxon>
        <taxon>Tannerellaceae</taxon>
        <taxon>Parabacteroides</taxon>
    </lineage>
</organism>
<dbReference type="InterPro" id="IPR008928">
    <property type="entry name" value="6-hairpin_glycosidase_sf"/>
</dbReference>
<dbReference type="AlphaFoldDB" id="A0A0F5JLA5"/>
<dbReference type="HOGENOM" id="CLU_021578_0_0_10"/>
<dbReference type="STRING" id="1203610.HMPREF1536_01386"/>
<evidence type="ECO:0000313" key="2">
    <source>
        <dbReference type="EMBL" id="KKB58509.1"/>
    </source>
</evidence>
<keyword evidence="1" id="KW-0732">Signal</keyword>
<evidence type="ECO:0000256" key="1">
    <source>
        <dbReference type="SAM" id="SignalP"/>
    </source>
</evidence>
<dbReference type="PATRIC" id="fig|1203610.3.peg.1418"/>